<dbReference type="SUPFAM" id="SSF55874">
    <property type="entry name" value="ATPase domain of HSP90 chaperone/DNA topoisomerase II/histidine kinase"/>
    <property type="match status" value="1"/>
</dbReference>
<keyword evidence="9" id="KW-0472">Membrane</keyword>
<dbReference type="NCBIfam" id="TIGR00229">
    <property type="entry name" value="sensory_box"/>
    <property type="match status" value="1"/>
</dbReference>
<keyword evidence="9" id="KW-1133">Transmembrane helix</keyword>
<dbReference type="Pfam" id="PF13426">
    <property type="entry name" value="PAS_9"/>
    <property type="match status" value="1"/>
</dbReference>
<evidence type="ECO:0000256" key="1">
    <source>
        <dbReference type="ARBA" id="ARBA00000085"/>
    </source>
</evidence>
<accession>A0A7X0HRJ7</accession>
<evidence type="ECO:0000256" key="7">
    <source>
        <dbReference type="ARBA" id="ARBA00022840"/>
    </source>
</evidence>
<evidence type="ECO:0000256" key="9">
    <source>
        <dbReference type="SAM" id="Phobius"/>
    </source>
</evidence>
<dbReference type="GO" id="GO:0000155">
    <property type="term" value="F:phosphorelay sensor kinase activity"/>
    <property type="evidence" value="ECO:0007669"/>
    <property type="project" value="InterPro"/>
</dbReference>
<dbReference type="InterPro" id="IPR000014">
    <property type="entry name" value="PAS"/>
</dbReference>
<feature type="transmembrane region" description="Helical" evidence="9">
    <location>
        <begin position="33"/>
        <end position="50"/>
    </location>
</feature>
<dbReference type="PRINTS" id="PR00344">
    <property type="entry name" value="BCTRLSENSOR"/>
</dbReference>
<comment type="catalytic activity">
    <reaction evidence="1">
        <text>ATP + protein L-histidine = ADP + protein N-phospho-L-histidine.</text>
        <dbReference type="EC" id="2.7.13.3"/>
    </reaction>
</comment>
<dbReference type="Pfam" id="PF00512">
    <property type="entry name" value="HisKA"/>
    <property type="match status" value="1"/>
</dbReference>
<dbReference type="GO" id="GO:0005524">
    <property type="term" value="F:ATP binding"/>
    <property type="evidence" value="ECO:0007669"/>
    <property type="project" value="UniProtKB-KW"/>
</dbReference>
<dbReference type="InterPro" id="IPR035965">
    <property type="entry name" value="PAS-like_dom_sf"/>
</dbReference>
<dbReference type="Gene3D" id="3.30.565.10">
    <property type="entry name" value="Histidine kinase-like ATPase, C-terminal domain"/>
    <property type="match status" value="1"/>
</dbReference>
<evidence type="ECO:0000256" key="6">
    <source>
        <dbReference type="ARBA" id="ARBA00022777"/>
    </source>
</evidence>
<dbReference type="EMBL" id="JACHGK010000002">
    <property type="protein sequence ID" value="MBB6444305.1"/>
    <property type="molecule type" value="Genomic_DNA"/>
</dbReference>
<dbReference type="Gene3D" id="1.10.287.130">
    <property type="match status" value="1"/>
</dbReference>
<proteinExistence type="predicted"/>
<keyword evidence="7" id="KW-0067">ATP-binding</keyword>
<evidence type="ECO:0000313" key="13">
    <source>
        <dbReference type="Proteomes" id="UP000531594"/>
    </source>
</evidence>
<feature type="transmembrane region" description="Helical" evidence="9">
    <location>
        <begin position="7"/>
        <end position="27"/>
    </location>
</feature>
<dbReference type="Gene3D" id="3.30.450.20">
    <property type="entry name" value="PAS domain"/>
    <property type="match status" value="1"/>
</dbReference>
<dbReference type="SUPFAM" id="SSF47384">
    <property type="entry name" value="Homodimeric domain of signal transducing histidine kinase"/>
    <property type="match status" value="1"/>
</dbReference>
<dbReference type="PANTHER" id="PTHR43065:SF34">
    <property type="entry name" value="SPORULATION KINASE A"/>
    <property type="match status" value="1"/>
</dbReference>
<dbReference type="AlphaFoldDB" id="A0A7X0HRJ7"/>
<feature type="domain" description="PAS" evidence="11">
    <location>
        <begin position="63"/>
        <end position="133"/>
    </location>
</feature>
<dbReference type="InterPro" id="IPR005467">
    <property type="entry name" value="His_kinase_dom"/>
</dbReference>
<keyword evidence="6 12" id="KW-0418">Kinase</keyword>
<dbReference type="PROSITE" id="PS50112">
    <property type="entry name" value="PAS"/>
    <property type="match status" value="1"/>
</dbReference>
<organism evidence="12 13">
    <name type="scientific">Bacillus benzoevorans</name>
    <dbReference type="NCBI Taxonomy" id="1456"/>
    <lineage>
        <taxon>Bacteria</taxon>
        <taxon>Bacillati</taxon>
        <taxon>Bacillota</taxon>
        <taxon>Bacilli</taxon>
        <taxon>Bacillales</taxon>
        <taxon>Bacillaceae</taxon>
        <taxon>Bacillus</taxon>
    </lineage>
</organism>
<keyword evidence="8" id="KW-0902">Two-component regulatory system</keyword>
<dbReference type="InterPro" id="IPR036097">
    <property type="entry name" value="HisK_dim/P_sf"/>
</dbReference>
<dbReference type="SUPFAM" id="SSF55785">
    <property type="entry name" value="PYP-like sensor domain (PAS domain)"/>
    <property type="match status" value="1"/>
</dbReference>
<dbReference type="RefSeq" id="WP_184523250.1">
    <property type="nucleotide sequence ID" value="NZ_JACHGK010000002.1"/>
</dbReference>
<keyword evidence="5" id="KW-0547">Nucleotide-binding</keyword>
<dbReference type="CDD" id="cd00075">
    <property type="entry name" value="HATPase"/>
    <property type="match status" value="1"/>
</dbReference>
<dbReference type="InterPro" id="IPR036890">
    <property type="entry name" value="HATPase_C_sf"/>
</dbReference>
<sequence length="415" mass="47268">MKKTGRITCLGIAIIVEIIQFLFLSDFTKTDTIIHVLILLIIAWMLGYLFDKMKFYIQRMNESEKYYKQLIETIPDAIVIHYQDIIIYVNESGKNMLGAQKKEEVVGMCIYDFINLNYKEIAKKRMDDLRRDHKTTNNVEQKLIRLDKKTIYIEISSRSIIYEGKEAILSVFKDITDKKVETEGLLQKSEKLALVGQMAAGIAHEIRNPLTSIQGFIQLFKSKYPSDAEHFTLVLSELERINLIVGEFLVLAKPTAVIFKEKAINKLIQDVVTLTNTQAIMSNIQIFVESESYIPPIICEENQLKQVFINILKNSIEAMPNGGIIDVKIKLKENDKVSIRIMDQGVGIPENRIPTLGEPFYTTKEKGTGLGLMTSYTIIDRHEGELKISSKVNEGTTVEVILPVCPPSTQTRQNQ</sequence>
<dbReference type="PROSITE" id="PS50109">
    <property type="entry name" value="HIS_KIN"/>
    <property type="match status" value="1"/>
</dbReference>
<name>A0A7X0HRJ7_9BACI</name>
<protein>
    <recommendedName>
        <fullName evidence="2">histidine kinase</fullName>
        <ecNumber evidence="2">2.7.13.3</ecNumber>
    </recommendedName>
</protein>
<dbReference type="EC" id="2.7.13.3" evidence="2"/>
<keyword evidence="3" id="KW-0597">Phosphoprotein</keyword>
<evidence type="ECO:0000256" key="2">
    <source>
        <dbReference type="ARBA" id="ARBA00012438"/>
    </source>
</evidence>
<evidence type="ECO:0000259" key="11">
    <source>
        <dbReference type="PROSITE" id="PS50112"/>
    </source>
</evidence>
<evidence type="ECO:0000259" key="10">
    <source>
        <dbReference type="PROSITE" id="PS50109"/>
    </source>
</evidence>
<dbReference type="CDD" id="cd00130">
    <property type="entry name" value="PAS"/>
    <property type="match status" value="1"/>
</dbReference>
<evidence type="ECO:0000256" key="3">
    <source>
        <dbReference type="ARBA" id="ARBA00022553"/>
    </source>
</evidence>
<evidence type="ECO:0000256" key="5">
    <source>
        <dbReference type="ARBA" id="ARBA00022741"/>
    </source>
</evidence>
<dbReference type="SMART" id="SM00091">
    <property type="entry name" value="PAS"/>
    <property type="match status" value="1"/>
</dbReference>
<dbReference type="Proteomes" id="UP000531594">
    <property type="component" value="Unassembled WGS sequence"/>
</dbReference>
<evidence type="ECO:0000313" key="12">
    <source>
        <dbReference type="EMBL" id="MBB6444305.1"/>
    </source>
</evidence>
<keyword evidence="13" id="KW-1185">Reference proteome</keyword>
<dbReference type="Pfam" id="PF02518">
    <property type="entry name" value="HATPase_c"/>
    <property type="match status" value="1"/>
</dbReference>
<dbReference type="PANTHER" id="PTHR43065">
    <property type="entry name" value="SENSOR HISTIDINE KINASE"/>
    <property type="match status" value="1"/>
</dbReference>
<dbReference type="SMART" id="SM00387">
    <property type="entry name" value="HATPase_c"/>
    <property type="match status" value="1"/>
</dbReference>
<gene>
    <name evidence="12" type="ORF">HNR53_000913</name>
</gene>
<keyword evidence="9" id="KW-0812">Transmembrane</keyword>
<dbReference type="InterPro" id="IPR004358">
    <property type="entry name" value="Sig_transdc_His_kin-like_C"/>
</dbReference>
<evidence type="ECO:0000256" key="8">
    <source>
        <dbReference type="ARBA" id="ARBA00023012"/>
    </source>
</evidence>
<feature type="domain" description="Histidine kinase" evidence="10">
    <location>
        <begin position="201"/>
        <end position="406"/>
    </location>
</feature>
<dbReference type="CDD" id="cd00082">
    <property type="entry name" value="HisKA"/>
    <property type="match status" value="1"/>
</dbReference>
<dbReference type="InterPro" id="IPR003594">
    <property type="entry name" value="HATPase_dom"/>
</dbReference>
<dbReference type="SMART" id="SM00388">
    <property type="entry name" value="HisKA"/>
    <property type="match status" value="1"/>
</dbReference>
<reference evidence="12 13" key="1">
    <citation type="submission" date="2020-08" db="EMBL/GenBank/DDBJ databases">
        <title>Genomic Encyclopedia of Type Strains, Phase IV (KMG-IV): sequencing the most valuable type-strain genomes for metagenomic binning, comparative biology and taxonomic classification.</title>
        <authorList>
            <person name="Goeker M."/>
        </authorList>
    </citation>
    <scope>NUCLEOTIDE SEQUENCE [LARGE SCALE GENOMIC DNA]</scope>
    <source>
        <strain evidence="12 13">DSM 5391</strain>
    </source>
</reference>
<dbReference type="InterPro" id="IPR003661">
    <property type="entry name" value="HisK_dim/P_dom"/>
</dbReference>
<keyword evidence="4 12" id="KW-0808">Transferase</keyword>
<evidence type="ECO:0000256" key="4">
    <source>
        <dbReference type="ARBA" id="ARBA00022679"/>
    </source>
</evidence>
<comment type="caution">
    <text evidence="12">The sequence shown here is derived from an EMBL/GenBank/DDBJ whole genome shotgun (WGS) entry which is preliminary data.</text>
</comment>